<dbReference type="InterPro" id="IPR012999">
    <property type="entry name" value="Pyr_OxRdtase_I_AS"/>
</dbReference>
<name>A0AA35SSM4_GEOBA</name>
<dbReference type="Pfam" id="PF07992">
    <property type="entry name" value="Pyr_redox_2"/>
    <property type="match status" value="1"/>
</dbReference>
<evidence type="ECO:0000259" key="17">
    <source>
        <dbReference type="Pfam" id="PF07992"/>
    </source>
</evidence>
<keyword evidence="13" id="KW-0547">Nucleotide-binding</keyword>
<proteinExistence type="inferred from homology"/>
<dbReference type="Gene3D" id="3.50.50.60">
    <property type="entry name" value="FAD/NAD(P)-binding domain"/>
    <property type="match status" value="2"/>
</dbReference>
<dbReference type="GO" id="GO:0004148">
    <property type="term" value="F:dihydrolipoyl dehydrogenase (NADH) activity"/>
    <property type="evidence" value="ECO:0007669"/>
    <property type="project" value="UniProtKB-EC"/>
</dbReference>
<evidence type="ECO:0000259" key="16">
    <source>
        <dbReference type="Pfam" id="PF02852"/>
    </source>
</evidence>
<dbReference type="EC" id="1.8.1.4" evidence="3 15"/>
<feature type="binding site" evidence="13">
    <location>
        <begin position="168"/>
        <end position="175"/>
    </location>
    <ligand>
        <name>NAD(+)</name>
        <dbReference type="ChEBI" id="CHEBI:57540"/>
    </ligand>
</feature>
<evidence type="ECO:0000256" key="15">
    <source>
        <dbReference type="RuleBase" id="RU003692"/>
    </source>
</evidence>
<dbReference type="InterPro" id="IPR023753">
    <property type="entry name" value="FAD/NAD-binding_dom"/>
</dbReference>
<keyword evidence="5 15" id="KW-0285">Flavoprotein</keyword>
<dbReference type="InterPro" id="IPR004099">
    <property type="entry name" value="Pyr_nucl-diS_OxRdtase_dimer"/>
</dbReference>
<evidence type="ECO:0000256" key="10">
    <source>
        <dbReference type="ARBA" id="ARBA00023284"/>
    </source>
</evidence>
<evidence type="ECO:0000256" key="12">
    <source>
        <dbReference type="PIRSR" id="PIRSR000350-2"/>
    </source>
</evidence>
<gene>
    <name evidence="18" type="ORF">GBAR_LOCUS19151</name>
</gene>
<comment type="caution">
    <text evidence="18">The sequence shown here is derived from an EMBL/GenBank/DDBJ whole genome shotgun (WGS) entry which is preliminary data.</text>
</comment>
<keyword evidence="9" id="KW-1015">Disulfide bond</keyword>
<comment type="subcellular location">
    <subcellularLocation>
        <location evidence="1">Cytoplasm</location>
    </subcellularLocation>
</comment>
<feature type="binding site" evidence="13">
    <location>
        <position position="50"/>
    </location>
    <ligand>
        <name>FAD</name>
        <dbReference type="ChEBI" id="CHEBI:57692"/>
    </ligand>
</feature>
<accession>A0AA35SSM4</accession>
<dbReference type="PRINTS" id="PR00411">
    <property type="entry name" value="PNDRDTASEI"/>
</dbReference>
<evidence type="ECO:0000256" key="1">
    <source>
        <dbReference type="ARBA" id="ARBA00004496"/>
    </source>
</evidence>
<dbReference type="Proteomes" id="UP001174909">
    <property type="component" value="Unassembled WGS sequence"/>
</dbReference>
<sequence>MADYDVVVIGAGPGGYVAAIRAAQLGLSTAVIEDDNVGGVCLNWGCIPSKSLLRNAEVLELVKNAGEYGISVGDVTFDYGLAIDRSRQVVRLLRKNGVEHISGRGILQSANTIAIDGADRAISADNIMVATGARARHIPGIPVDGETVLTSREAIVLREVPERVVIVGGGAIGVEFADIYHSYGAEVMIIEMLPRLVPLEDEEISQQLERVFRRRGIGFKTGAMVGGVTVSEGTAAVTVTDADGSVSEIECDKVLVAIGVQGNTEDIGLEVAGVNTERGYITVDDEMRTNVPGVFAIGDVTGKLPLAHVASAQGVIAAEVIAGMNPMPLDYSLMPRATYCRPQIASFGLTEQQAIDAGYSFKVGRFPMAASGKALAMGEPNGMVKLVVDSEVGELLGAHIIGPEATELLGEVGLSRLLEGTTTELGWLVHPHPTISETIKEAALAVEGEAIHI</sequence>
<dbReference type="PANTHER" id="PTHR22912">
    <property type="entry name" value="DISULFIDE OXIDOREDUCTASE"/>
    <property type="match status" value="1"/>
</dbReference>
<evidence type="ECO:0000256" key="9">
    <source>
        <dbReference type="ARBA" id="ARBA00023157"/>
    </source>
</evidence>
<feature type="disulfide bond" description="Redox-active" evidence="14">
    <location>
        <begin position="41"/>
        <end position="46"/>
    </location>
</feature>
<dbReference type="InterPro" id="IPR050151">
    <property type="entry name" value="Class-I_Pyr_Nuc-Dis_Oxidored"/>
</dbReference>
<dbReference type="GO" id="GO:0050660">
    <property type="term" value="F:flavin adenine dinucleotide binding"/>
    <property type="evidence" value="ECO:0007669"/>
    <property type="project" value="InterPro"/>
</dbReference>
<feature type="domain" description="FAD/NAD(P)-binding" evidence="17">
    <location>
        <begin position="4"/>
        <end position="314"/>
    </location>
</feature>
<evidence type="ECO:0000256" key="11">
    <source>
        <dbReference type="ARBA" id="ARBA00049187"/>
    </source>
</evidence>
<dbReference type="InterPro" id="IPR001100">
    <property type="entry name" value="Pyr_nuc-diS_OxRdtase"/>
</dbReference>
<comment type="similarity">
    <text evidence="2 15">Belongs to the class-I pyridine nucleotide-disulfide oxidoreductase family.</text>
</comment>
<dbReference type="SUPFAM" id="SSF55424">
    <property type="entry name" value="FAD/NAD-linked reductases, dimerisation (C-terminal) domain"/>
    <property type="match status" value="1"/>
</dbReference>
<evidence type="ECO:0000256" key="2">
    <source>
        <dbReference type="ARBA" id="ARBA00007532"/>
    </source>
</evidence>
<dbReference type="InterPro" id="IPR036188">
    <property type="entry name" value="FAD/NAD-bd_sf"/>
</dbReference>
<comment type="cofactor">
    <cofactor evidence="13 15">
        <name>FAD</name>
        <dbReference type="ChEBI" id="CHEBI:57692"/>
    </cofactor>
    <text evidence="13 15">Binds 1 FAD per subunit.</text>
</comment>
<evidence type="ECO:0000256" key="13">
    <source>
        <dbReference type="PIRSR" id="PIRSR000350-3"/>
    </source>
</evidence>
<dbReference type="PANTHER" id="PTHR22912:SF217">
    <property type="entry name" value="DIHYDROLIPOYL DEHYDROGENASE"/>
    <property type="match status" value="1"/>
</dbReference>
<evidence type="ECO:0000313" key="19">
    <source>
        <dbReference type="Proteomes" id="UP001174909"/>
    </source>
</evidence>
<organism evidence="18 19">
    <name type="scientific">Geodia barretti</name>
    <name type="common">Barrett's horny sponge</name>
    <dbReference type="NCBI Taxonomy" id="519541"/>
    <lineage>
        <taxon>Eukaryota</taxon>
        <taxon>Metazoa</taxon>
        <taxon>Porifera</taxon>
        <taxon>Demospongiae</taxon>
        <taxon>Heteroscleromorpha</taxon>
        <taxon>Tetractinellida</taxon>
        <taxon>Astrophorina</taxon>
        <taxon>Geodiidae</taxon>
        <taxon>Geodia</taxon>
    </lineage>
</organism>
<evidence type="ECO:0000256" key="14">
    <source>
        <dbReference type="PIRSR" id="PIRSR000350-4"/>
    </source>
</evidence>
<feature type="binding site" evidence="13">
    <location>
        <position position="191"/>
    </location>
    <ligand>
        <name>NAD(+)</name>
        <dbReference type="ChEBI" id="CHEBI:57540"/>
    </ligand>
</feature>
<dbReference type="PROSITE" id="PS00076">
    <property type="entry name" value="PYRIDINE_REDOX_1"/>
    <property type="match status" value="1"/>
</dbReference>
<protein>
    <recommendedName>
        <fullName evidence="3 15">Dihydrolipoyl dehydrogenase</fullName>
        <ecNumber evidence="3 15">1.8.1.4</ecNumber>
    </recommendedName>
</protein>
<reference evidence="18" key="1">
    <citation type="submission" date="2023-03" db="EMBL/GenBank/DDBJ databases">
        <authorList>
            <person name="Steffen K."/>
            <person name="Cardenas P."/>
        </authorList>
    </citation>
    <scope>NUCLEOTIDE SEQUENCE</scope>
</reference>
<evidence type="ECO:0000256" key="8">
    <source>
        <dbReference type="ARBA" id="ARBA00023027"/>
    </source>
</evidence>
<keyword evidence="8 13" id="KW-0520">NAD</keyword>
<dbReference type="GO" id="GO:0005737">
    <property type="term" value="C:cytoplasm"/>
    <property type="evidence" value="ECO:0007669"/>
    <property type="project" value="UniProtKB-SubCell"/>
</dbReference>
<dbReference type="Gene3D" id="3.30.390.30">
    <property type="match status" value="1"/>
</dbReference>
<evidence type="ECO:0000256" key="7">
    <source>
        <dbReference type="ARBA" id="ARBA00023002"/>
    </source>
</evidence>
<dbReference type="SUPFAM" id="SSF51905">
    <property type="entry name" value="FAD/NAD(P)-binding domain"/>
    <property type="match status" value="1"/>
</dbReference>
<feature type="active site" description="Proton acceptor" evidence="12">
    <location>
        <position position="432"/>
    </location>
</feature>
<dbReference type="AlphaFoldDB" id="A0AA35SSM4"/>
<comment type="miscellaneous">
    <text evidence="15">The active site is a redox-active disulfide bond.</text>
</comment>
<evidence type="ECO:0000313" key="18">
    <source>
        <dbReference type="EMBL" id="CAI8033966.1"/>
    </source>
</evidence>
<feature type="domain" description="Pyridine nucleotide-disulphide oxidoreductase dimerisation" evidence="16">
    <location>
        <begin position="334"/>
        <end position="443"/>
    </location>
</feature>
<evidence type="ECO:0000256" key="6">
    <source>
        <dbReference type="ARBA" id="ARBA00022827"/>
    </source>
</evidence>
<keyword evidence="10 15" id="KW-0676">Redox-active center</keyword>
<dbReference type="GO" id="GO:0006103">
    <property type="term" value="P:2-oxoglutarate metabolic process"/>
    <property type="evidence" value="ECO:0007669"/>
    <property type="project" value="TreeGrafter"/>
</dbReference>
<keyword evidence="7 15" id="KW-0560">Oxidoreductase</keyword>
<dbReference type="PIRSF" id="PIRSF000350">
    <property type="entry name" value="Mercury_reductase_MerA"/>
    <property type="match status" value="1"/>
</dbReference>
<feature type="binding site" evidence="13">
    <location>
        <position position="299"/>
    </location>
    <ligand>
        <name>FAD</name>
        <dbReference type="ChEBI" id="CHEBI:57692"/>
    </ligand>
</feature>
<dbReference type="Pfam" id="PF02852">
    <property type="entry name" value="Pyr_redox_dim"/>
    <property type="match status" value="1"/>
</dbReference>
<keyword evidence="4" id="KW-0963">Cytoplasm</keyword>
<keyword evidence="19" id="KW-1185">Reference proteome</keyword>
<dbReference type="InterPro" id="IPR016156">
    <property type="entry name" value="FAD/NAD-linked_Rdtase_dimer_sf"/>
</dbReference>
<feature type="binding site" evidence="13">
    <location>
        <position position="259"/>
    </location>
    <ligand>
        <name>NAD(+)</name>
        <dbReference type="ChEBI" id="CHEBI:57540"/>
    </ligand>
</feature>
<dbReference type="NCBIfam" id="TIGR01350">
    <property type="entry name" value="lipoamide_DH"/>
    <property type="match status" value="1"/>
</dbReference>
<dbReference type="EMBL" id="CASHTH010002708">
    <property type="protein sequence ID" value="CAI8033966.1"/>
    <property type="molecule type" value="Genomic_DNA"/>
</dbReference>
<keyword evidence="6 13" id="KW-0274">FAD</keyword>
<evidence type="ECO:0000256" key="5">
    <source>
        <dbReference type="ARBA" id="ARBA00022630"/>
    </source>
</evidence>
<feature type="binding site" evidence="13">
    <location>
        <position position="105"/>
    </location>
    <ligand>
        <name>FAD</name>
        <dbReference type="ChEBI" id="CHEBI:57692"/>
    </ligand>
</feature>
<evidence type="ECO:0000256" key="4">
    <source>
        <dbReference type="ARBA" id="ARBA00022490"/>
    </source>
</evidence>
<comment type="catalytic activity">
    <reaction evidence="11 15">
        <text>N(6)-[(R)-dihydrolipoyl]-L-lysyl-[protein] + NAD(+) = N(6)-[(R)-lipoyl]-L-lysyl-[protein] + NADH + H(+)</text>
        <dbReference type="Rhea" id="RHEA:15045"/>
        <dbReference type="Rhea" id="RHEA-COMP:10474"/>
        <dbReference type="Rhea" id="RHEA-COMP:10475"/>
        <dbReference type="ChEBI" id="CHEBI:15378"/>
        <dbReference type="ChEBI" id="CHEBI:57540"/>
        <dbReference type="ChEBI" id="CHEBI:57945"/>
        <dbReference type="ChEBI" id="CHEBI:83099"/>
        <dbReference type="ChEBI" id="CHEBI:83100"/>
        <dbReference type="EC" id="1.8.1.4"/>
    </reaction>
</comment>
<dbReference type="InterPro" id="IPR006258">
    <property type="entry name" value="Lipoamide_DH"/>
</dbReference>
<dbReference type="FunFam" id="3.30.390.30:FF:000001">
    <property type="entry name" value="Dihydrolipoyl dehydrogenase"/>
    <property type="match status" value="1"/>
</dbReference>
<evidence type="ECO:0000256" key="3">
    <source>
        <dbReference type="ARBA" id="ARBA00012608"/>
    </source>
</evidence>
<dbReference type="PRINTS" id="PR00368">
    <property type="entry name" value="FADPNR"/>
</dbReference>